<evidence type="ECO:0000256" key="7">
    <source>
        <dbReference type="ARBA" id="ARBA00022857"/>
    </source>
</evidence>
<dbReference type="SUPFAM" id="SSF51395">
    <property type="entry name" value="FMN-linked oxidoreductases"/>
    <property type="match status" value="2"/>
</dbReference>
<reference evidence="18 19" key="1">
    <citation type="submission" date="2017-12" db="EMBL/GenBank/DDBJ databases">
        <title>Sequencing, de novo assembly and annotation of complete genome of a new Thraustochytrid species, strain FCC1311.</title>
        <authorList>
            <person name="Sedici K."/>
            <person name="Godart F."/>
            <person name="Aiese Cigliano R."/>
            <person name="Sanseverino W."/>
            <person name="Barakat M."/>
            <person name="Ortet P."/>
            <person name="Marechal E."/>
            <person name="Cagnac O."/>
            <person name="Amato A."/>
        </authorList>
    </citation>
    <scope>NUCLEOTIDE SEQUENCE [LARGE SCALE GENOMIC DNA]</scope>
</reference>
<dbReference type="PROSITE" id="PS01136">
    <property type="entry name" value="UPF0034"/>
    <property type="match status" value="1"/>
</dbReference>
<evidence type="ECO:0000256" key="2">
    <source>
        <dbReference type="ARBA" id="ARBA00012376"/>
    </source>
</evidence>
<feature type="zinc finger region" description="C3H1-type" evidence="14">
    <location>
        <begin position="148"/>
        <end position="178"/>
    </location>
</feature>
<dbReference type="GO" id="GO:0106414">
    <property type="term" value="F:mRNA dihydrouridine synthase activity"/>
    <property type="evidence" value="ECO:0007669"/>
    <property type="project" value="RHEA"/>
</dbReference>
<keyword evidence="14 15" id="KW-0862">Zinc</keyword>
<dbReference type="EMBL" id="BEYU01000126">
    <property type="protein sequence ID" value="GBG32624.1"/>
    <property type="molecule type" value="Genomic_DNA"/>
</dbReference>
<dbReference type="Pfam" id="PF01207">
    <property type="entry name" value="Dus"/>
    <property type="match status" value="1"/>
</dbReference>
<organism evidence="18 19">
    <name type="scientific">Hondaea fermentalgiana</name>
    <dbReference type="NCBI Taxonomy" id="2315210"/>
    <lineage>
        <taxon>Eukaryota</taxon>
        <taxon>Sar</taxon>
        <taxon>Stramenopiles</taxon>
        <taxon>Bigyra</taxon>
        <taxon>Labyrinthulomycetes</taxon>
        <taxon>Thraustochytrida</taxon>
        <taxon>Thraustochytriidae</taxon>
        <taxon>Hondaea</taxon>
    </lineage>
</organism>
<feature type="region of interest" description="Disordered" evidence="16">
    <location>
        <begin position="196"/>
        <end position="219"/>
    </location>
</feature>
<evidence type="ECO:0000256" key="5">
    <source>
        <dbReference type="ARBA" id="ARBA00022664"/>
    </source>
</evidence>
<comment type="catalytic activity">
    <reaction evidence="13">
        <text>5,6-dihydrouridine(47) in tRNA + NADP(+) = uridine(47) in tRNA + NADPH + H(+)</text>
        <dbReference type="Rhea" id="RHEA:53360"/>
        <dbReference type="Rhea" id="RHEA-COMP:13539"/>
        <dbReference type="Rhea" id="RHEA-COMP:13540"/>
        <dbReference type="ChEBI" id="CHEBI:15378"/>
        <dbReference type="ChEBI" id="CHEBI:57783"/>
        <dbReference type="ChEBI" id="CHEBI:58349"/>
        <dbReference type="ChEBI" id="CHEBI:65315"/>
        <dbReference type="ChEBI" id="CHEBI:74443"/>
        <dbReference type="EC" id="1.3.1.89"/>
    </reaction>
    <physiologicalReaction direction="right-to-left" evidence="13">
        <dbReference type="Rhea" id="RHEA:53362"/>
    </physiologicalReaction>
</comment>
<evidence type="ECO:0000256" key="14">
    <source>
        <dbReference type="PROSITE-ProRule" id="PRU00723"/>
    </source>
</evidence>
<dbReference type="InParanoid" id="A0A2R5GXE1"/>
<comment type="catalytic activity">
    <reaction evidence="11">
        <text>a 5,6-dihydrouridine in mRNA + NAD(+) = a uridine in mRNA + NADH + H(+)</text>
        <dbReference type="Rhea" id="RHEA:69851"/>
        <dbReference type="Rhea" id="RHEA-COMP:14658"/>
        <dbReference type="Rhea" id="RHEA-COMP:17789"/>
        <dbReference type="ChEBI" id="CHEBI:15378"/>
        <dbReference type="ChEBI" id="CHEBI:57540"/>
        <dbReference type="ChEBI" id="CHEBI:57945"/>
        <dbReference type="ChEBI" id="CHEBI:65315"/>
        <dbReference type="ChEBI" id="CHEBI:74443"/>
    </reaction>
    <physiologicalReaction direction="right-to-left" evidence="11">
        <dbReference type="Rhea" id="RHEA:69853"/>
    </physiologicalReaction>
</comment>
<evidence type="ECO:0000313" key="19">
    <source>
        <dbReference type="Proteomes" id="UP000241890"/>
    </source>
</evidence>
<comment type="cofactor">
    <cofactor evidence="1 15">
        <name>FMN</name>
        <dbReference type="ChEBI" id="CHEBI:58210"/>
    </cofactor>
</comment>
<keyword evidence="6 15" id="KW-0819">tRNA processing</keyword>
<evidence type="ECO:0000256" key="4">
    <source>
        <dbReference type="ARBA" id="ARBA00022643"/>
    </source>
</evidence>
<evidence type="ECO:0000256" key="1">
    <source>
        <dbReference type="ARBA" id="ARBA00001917"/>
    </source>
</evidence>
<dbReference type="PROSITE" id="PS50103">
    <property type="entry name" value="ZF_C3H1"/>
    <property type="match status" value="1"/>
</dbReference>
<sequence length="732" mass="81386">MSEQQGGFWDSIEAKLEAKERVKGFAKVKKDFYRSWGPGGPKKEDAAQAVNKAEEDAQESKGHNEDNHDNDEANKDGRKRPMNSAQRRTANYKKQKIEDKRRRGHMARPAWDNLCGFAARDEACPFQEKKGKCQYSHDTVKYVEDKPLRKGMPCPSFAKHKFCKSGIRCLFGEEHTKIETKQSDDGTSVQVARNVDMRSEEEKASAEKAAARGAGRGRDSGFSDIDECNYLRPDLVHQVRKKKYDFSKSGGPADAEPRKRRTAADFANKIYIAPLTTVGNLPFRRVVKDLGADITCGEMALAKDIVSGSGSEWALLRRHKCEDFFGVQIAGSAPKLMREAATLLDRETTIDFIDVNLGCPIDLVTDMGAGSALMTRVTKLRSIAEEMLGATQGRMPIGLKMRAGWSSQKFTATTLASEIQGWRHVLPYGSSICYTAVHGRSRQARYTSTADWDYIQSVAARPIATEALFRKNRFVGQTSLEPVPVFGNGDILCYSDWEDHMSRVTDWRAHIDEVLEDAQDPKSRLHLLINQGKLSAGGNSLISEIEASAQDGEKGTDAAGSVAADLDALQARLTTCMIGRGALIKPWISTEIKEKRHWDISGAERMEHIKSFVDYGLEHWGSDLTGVNKTRRFLLEWLSFTCRYVPVGVLDPIYVPQHMNDRPPCYVGRDDKETLLSSTSVKDWVKISELFLGPAPEGFVFEPKHKSNSYSASVEERGDLTAPIVVAAPGSS</sequence>
<evidence type="ECO:0000256" key="11">
    <source>
        <dbReference type="ARBA" id="ARBA00048342"/>
    </source>
</evidence>
<evidence type="ECO:0000256" key="10">
    <source>
        <dbReference type="ARBA" id="ARBA00048266"/>
    </source>
</evidence>
<comment type="catalytic activity">
    <reaction evidence="12">
        <text>a 5,6-dihydrouridine in mRNA + NADP(+) = a uridine in mRNA + NADPH + H(+)</text>
        <dbReference type="Rhea" id="RHEA:69855"/>
        <dbReference type="Rhea" id="RHEA-COMP:14658"/>
        <dbReference type="Rhea" id="RHEA-COMP:17789"/>
        <dbReference type="ChEBI" id="CHEBI:15378"/>
        <dbReference type="ChEBI" id="CHEBI:57783"/>
        <dbReference type="ChEBI" id="CHEBI:58349"/>
        <dbReference type="ChEBI" id="CHEBI:65315"/>
        <dbReference type="ChEBI" id="CHEBI:74443"/>
    </reaction>
    <physiologicalReaction direction="right-to-left" evidence="12">
        <dbReference type="Rhea" id="RHEA:69857"/>
    </physiologicalReaction>
</comment>
<dbReference type="GO" id="GO:0050660">
    <property type="term" value="F:flavin adenine dinucleotide binding"/>
    <property type="evidence" value="ECO:0007669"/>
    <property type="project" value="UniProtKB-UniRule"/>
</dbReference>
<keyword evidence="14 15" id="KW-0863">Zinc-finger</keyword>
<evidence type="ECO:0000256" key="3">
    <source>
        <dbReference type="ARBA" id="ARBA00022630"/>
    </source>
</evidence>
<dbReference type="Gene3D" id="3.20.20.70">
    <property type="entry name" value="Aldolase class I"/>
    <property type="match status" value="1"/>
</dbReference>
<protein>
    <recommendedName>
        <fullName evidence="2 15">tRNA-dihydrouridine(47) synthase [NAD(P)(+)]</fullName>
        <ecNumber evidence="15">1.3.1.-</ecNumber>
    </recommendedName>
    <alternativeName>
        <fullName evidence="15">tRNA-dihydrouridine synthase 3</fullName>
    </alternativeName>
</protein>
<evidence type="ECO:0000313" key="18">
    <source>
        <dbReference type="EMBL" id="GBG32624.1"/>
    </source>
</evidence>
<dbReference type="InterPro" id="IPR000571">
    <property type="entry name" value="Znf_CCCH"/>
</dbReference>
<keyword evidence="14 15" id="KW-0479">Metal-binding</keyword>
<dbReference type="GO" id="GO:0102265">
    <property type="term" value="F:tRNA-dihydrouridine47 synthase activity"/>
    <property type="evidence" value="ECO:0007669"/>
    <property type="project" value="UniProtKB-EC"/>
</dbReference>
<evidence type="ECO:0000256" key="16">
    <source>
        <dbReference type="SAM" id="MobiDB-lite"/>
    </source>
</evidence>
<dbReference type="Proteomes" id="UP000241890">
    <property type="component" value="Unassembled WGS sequence"/>
</dbReference>
<proteinExistence type="inferred from homology"/>
<evidence type="ECO:0000256" key="12">
    <source>
        <dbReference type="ARBA" id="ARBA00049447"/>
    </source>
</evidence>
<comment type="catalytic activity">
    <reaction evidence="10">
        <text>5,6-dihydrouridine(47) in tRNA + NAD(+) = uridine(47) in tRNA + NADH + H(+)</text>
        <dbReference type="Rhea" id="RHEA:53364"/>
        <dbReference type="Rhea" id="RHEA-COMP:13539"/>
        <dbReference type="Rhea" id="RHEA-COMP:13540"/>
        <dbReference type="ChEBI" id="CHEBI:15378"/>
        <dbReference type="ChEBI" id="CHEBI:57540"/>
        <dbReference type="ChEBI" id="CHEBI:57945"/>
        <dbReference type="ChEBI" id="CHEBI:65315"/>
        <dbReference type="ChEBI" id="CHEBI:74443"/>
        <dbReference type="EC" id="1.3.1.89"/>
    </reaction>
    <physiologicalReaction direction="right-to-left" evidence="10">
        <dbReference type="Rhea" id="RHEA:53366"/>
    </physiologicalReaction>
</comment>
<dbReference type="InterPro" id="IPR018517">
    <property type="entry name" value="tRNA_hU_synthase_CS"/>
</dbReference>
<accession>A0A2R5GXE1</accession>
<feature type="region of interest" description="Disordered" evidence="16">
    <location>
        <begin position="31"/>
        <end position="105"/>
    </location>
</feature>
<dbReference type="GO" id="GO:0003723">
    <property type="term" value="F:RNA binding"/>
    <property type="evidence" value="ECO:0007669"/>
    <property type="project" value="TreeGrafter"/>
</dbReference>
<keyword evidence="9" id="KW-0520">NAD</keyword>
<evidence type="ECO:0000256" key="9">
    <source>
        <dbReference type="ARBA" id="ARBA00023027"/>
    </source>
</evidence>
<dbReference type="PANTHER" id="PTHR45846:SF1">
    <property type="entry name" value="TRNA-DIHYDROURIDINE(47) SYNTHASE [NAD(P)(+)]-LIKE"/>
    <property type="match status" value="1"/>
</dbReference>
<dbReference type="CDD" id="cd02801">
    <property type="entry name" value="DUS_like_FMN"/>
    <property type="match status" value="1"/>
</dbReference>
<dbReference type="InterPro" id="IPR035587">
    <property type="entry name" value="DUS-like_FMN-bd"/>
</dbReference>
<keyword evidence="4 15" id="KW-0288">FMN</keyword>
<dbReference type="GO" id="GO:0008270">
    <property type="term" value="F:zinc ion binding"/>
    <property type="evidence" value="ECO:0007669"/>
    <property type="project" value="UniProtKB-KW"/>
</dbReference>
<dbReference type="InterPro" id="IPR013785">
    <property type="entry name" value="Aldolase_TIM"/>
</dbReference>
<keyword evidence="8 15" id="KW-0560">Oxidoreductase</keyword>
<evidence type="ECO:0000256" key="13">
    <source>
        <dbReference type="ARBA" id="ARBA00049513"/>
    </source>
</evidence>
<dbReference type="OrthoDB" id="259935at2759"/>
<comment type="similarity">
    <text evidence="15">Belongs to the dus family. Dus3 subfamily.</text>
</comment>
<evidence type="ECO:0000256" key="8">
    <source>
        <dbReference type="ARBA" id="ARBA00023002"/>
    </source>
</evidence>
<gene>
    <name evidence="18" type="ORF">FCC1311_088492</name>
</gene>
<keyword evidence="19" id="KW-1185">Reference proteome</keyword>
<feature type="domain" description="C3H1-type" evidence="17">
    <location>
        <begin position="148"/>
        <end position="178"/>
    </location>
</feature>
<keyword evidence="7" id="KW-0521">NADP</keyword>
<dbReference type="GO" id="GO:0006397">
    <property type="term" value="P:mRNA processing"/>
    <property type="evidence" value="ECO:0007669"/>
    <property type="project" value="UniProtKB-KW"/>
</dbReference>
<dbReference type="EC" id="1.3.1.-" evidence="15"/>
<keyword evidence="5" id="KW-0507">mRNA processing</keyword>
<dbReference type="AlphaFoldDB" id="A0A2R5GXE1"/>
<feature type="compositionally biased region" description="Basic and acidic residues" evidence="16">
    <location>
        <begin position="41"/>
        <end position="76"/>
    </location>
</feature>
<dbReference type="PANTHER" id="PTHR45846">
    <property type="entry name" value="TRNA-DIHYDROURIDINE(47) SYNTHASE [NAD(P)(+)]-LIKE"/>
    <property type="match status" value="1"/>
</dbReference>
<evidence type="ECO:0000256" key="6">
    <source>
        <dbReference type="ARBA" id="ARBA00022694"/>
    </source>
</evidence>
<evidence type="ECO:0000259" key="17">
    <source>
        <dbReference type="PROSITE" id="PS50103"/>
    </source>
</evidence>
<keyword evidence="3 15" id="KW-0285">Flavoprotein</keyword>
<evidence type="ECO:0000256" key="15">
    <source>
        <dbReference type="RuleBase" id="RU291113"/>
    </source>
</evidence>
<name>A0A2R5GXE1_9STRA</name>
<comment type="caution">
    <text evidence="18">The sequence shown here is derived from an EMBL/GenBank/DDBJ whole genome shotgun (WGS) entry which is preliminary data.</text>
</comment>